<dbReference type="RefSeq" id="WP_049233211.1">
    <property type="nucleotide sequence ID" value="NZ_CP014951.1"/>
</dbReference>
<evidence type="ECO:0000313" key="4">
    <source>
        <dbReference type="Proteomes" id="UP000045782"/>
    </source>
</evidence>
<feature type="compositionally biased region" description="Pro residues" evidence="1">
    <location>
        <begin position="120"/>
        <end position="129"/>
    </location>
</feature>
<evidence type="ECO:0000313" key="3">
    <source>
        <dbReference type="EMBL" id="CPV69822.1"/>
    </source>
</evidence>
<protein>
    <submittedName>
        <fullName evidence="3">Transglycosylase family protein</fullName>
    </submittedName>
</protein>
<name>A0A0U1BRW2_9MYCO</name>
<dbReference type="InterPro" id="IPR008258">
    <property type="entry name" value="Transglycosylase_SLT_dom_1"/>
</dbReference>
<proteinExistence type="predicted"/>
<sequence>MTGAIGNEYDTVIGGSQKAAQGLPNPTGGKPGAGVDPRLTNAVDDTSKQTKDARNKVSNRTDKTADYAKGLKDIQERGGRDVQGSGSGDSGKNARSAMPAMPQVPQQAAPSPQPQSSAPAPQPSAPSVPAPSGLTNIDPKVLEELVKAVKERQAELGPDAFPSSGPGAPQRPQPLDVSQVSLEKYPGGPLSKEETASVIDQALTINGIPEDPALRAQWQELYQHMAEHESSRDPNAGNNSDSNATGSMMEDGYYANSSRGIWQCIPSTFAAYHMGGTSNSIFDPIASAAASMNYVMQTYHVSPDGSGLAGFMERQGVGSGSYQGY</sequence>
<feature type="domain" description="Transglycosylase SLT" evidence="2">
    <location>
        <begin position="218"/>
        <end position="300"/>
    </location>
</feature>
<accession>A0A0U1BRW2</accession>
<organism evidence="3 4">
    <name type="scientific">Mycobacteroides abscessus</name>
    <dbReference type="NCBI Taxonomy" id="36809"/>
    <lineage>
        <taxon>Bacteria</taxon>
        <taxon>Bacillati</taxon>
        <taxon>Actinomycetota</taxon>
        <taxon>Actinomycetes</taxon>
        <taxon>Mycobacteriales</taxon>
        <taxon>Mycobacteriaceae</taxon>
        <taxon>Mycobacteroides</taxon>
    </lineage>
</organism>
<reference evidence="3 4" key="1">
    <citation type="submission" date="2015-03" db="EMBL/GenBank/DDBJ databases">
        <authorList>
            <person name="Murphy D."/>
        </authorList>
    </citation>
    <scope>NUCLEOTIDE SEQUENCE [LARGE SCALE GENOMIC DNA]</scope>
    <source>
        <strain evidence="3 4">PAP088</strain>
    </source>
</reference>
<feature type="compositionally biased region" description="Basic and acidic residues" evidence="1">
    <location>
        <begin position="45"/>
        <end position="80"/>
    </location>
</feature>
<feature type="compositionally biased region" description="Low complexity" evidence="1">
    <location>
        <begin position="96"/>
        <end position="119"/>
    </location>
</feature>
<feature type="compositionally biased region" description="Basic and acidic residues" evidence="1">
    <location>
        <begin position="140"/>
        <end position="154"/>
    </location>
</feature>
<dbReference type="InterPro" id="IPR023346">
    <property type="entry name" value="Lysozyme-like_dom_sf"/>
</dbReference>
<feature type="region of interest" description="Disordered" evidence="1">
    <location>
        <begin position="15"/>
        <end position="174"/>
    </location>
</feature>
<dbReference type="AlphaFoldDB" id="A0A0U1BRW2"/>
<dbReference type="EMBL" id="CSWP01000012">
    <property type="protein sequence ID" value="CPV69822.1"/>
    <property type="molecule type" value="Genomic_DNA"/>
</dbReference>
<gene>
    <name evidence="3" type="ORF">ERS075579_04652</name>
</gene>
<evidence type="ECO:0000256" key="1">
    <source>
        <dbReference type="SAM" id="MobiDB-lite"/>
    </source>
</evidence>
<evidence type="ECO:0000259" key="2">
    <source>
        <dbReference type="Pfam" id="PF01464"/>
    </source>
</evidence>
<dbReference type="Pfam" id="PF01464">
    <property type="entry name" value="SLT"/>
    <property type="match status" value="1"/>
</dbReference>
<dbReference type="Proteomes" id="UP000045782">
    <property type="component" value="Unassembled WGS sequence"/>
</dbReference>
<dbReference type="SUPFAM" id="SSF53955">
    <property type="entry name" value="Lysozyme-like"/>
    <property type="match status" value="1"/>
</dbReference>